<reference evidence="1 2" key="1">
    <citation type="submission" date="2023-07" db="EMBL/GenBank/DDBJ databases">
        <title>Sorghum-associated microbial communities from plants grown in Nebraska, USA.</title>
        <authorList>
            <person name="Schachtman D."/>
        </authorList>
    </citation>
    <scope>NUCLEOTIDE SEQUENCE [LARGE SCALE GENOMIC DNA]</scope>
    <source>
        <strain evidence="1 2">DS1314</strain>
    </source>
</reference>
<name>A0ABT9WGC8_9BACL</name>
<evidence type="ECO:0000313" key="2">
    <source>
        <dbReference type="Proteomes" id="UP001233836"/>
    </source>
</evidence>
<organism evidence="1 2">
    <name type="scientific">Paenibacillus tundrae</name>
    <dbReference type="NCBI Taxonomy" id="528187"/>
    <lineage>
        <taxon>Bacteria</taxon>
        <taxon>Bacillati</taxon>
        <taxon>Bacillota</taxon>
        <taxon>Bacilli</taxon>
        <taxon>Bacillales</taxon>
        <taxon>Paenibacillaceae</taxon>
        <taxon>Paenibacillus</taxon>
    </lineage>
</organism>
<protein>
    <submittedName>
        <fullName evidence="1">Uncharacterized protein</fullName>
    </submittedName>
</protein>
<comment type="caution">
    <text evidence="1">The sequence shown here is derived from an EMBL/GenBank/DDBJ whole genome shotgun (WGS) entry which is preliminary data.</text>
</comment>
<evidence type="ECO:0000313" key="1">
    <source>
        <dbReference type="EMBL" id="MDQ0172330.1"/>
    </source>
</evidence>
<proteinExistence type="predicted"/>
<dbReference type="Proteomes" id="UP001233836">
    <property type="component" value="Unassembled WGS sequence"/>
</dbReference>
<accession>A0ABT9WGC8</accession>
<dbReference type="EMBL" id="JAUSTI010000010">
    <property type="protein sequence ID" value="MDQ0172330.1"/>
    <property type="molecule type" value="Genomic_DNA"/>
</dbReference>
<gene>
    <name evidence="1" type="ORF">J2T19_003807</name>
</gene>
<keyword evidence="2" id="KW-1185">Reference proteome</keyword>
<sequence>MSDHPFLYRKIKGFSDYHTTIMELVDNFCKKIQLKRRNLKIYVEIGL</sequence>